<dbReference type="Gene3D" id="1.10.760.10">
    <property type="entry name" value="Cytochrome c-like domain"/>
    <property type="match status" value="1"/>
</dbReference>
<comment type="caution">
    <text evidence="9">The sequence shown here is derived from an EMBL/GenBank/DDBJ whole genome shotgun (WGS) entry which is preliminary data.</text>
</comment>
<dbReference type="InterPro" id="IPR008168">
    <property type="entry name" value="Cyt_C_IC"/>
</dbReference>
<keyword evidence="1" id="KW-0813">Transport</keyword>
<evidence type="ECO:0000256" key="6">
    <source>
        <dbReference type="PIRSR" id="PIRSR000025-1"/>
    </source>
</evidence>
<keyword evidence="5 7" id="KW-0408">Iron</keyword>
<dbReference type="GO" id="GO:0016020">
    <property type="term" value="C:membrane"/>
    <property type="evidence" value="ECO:0007669"/>
    <property type="project" value="InterPro"/>
</dbReference>
<keyword evidence="2 6" id="KW-0349">Heme</keyword>
<feature type="binding site" description="covalent" evidence="6">
    <location>
        <position position="59"/>
    </location>
    <ligand>
        <name>heme c</name>
        <dbReference type="ChEBI" id="CHEBI:61717"/>
    </ligand>
</feature>
<dbReference type="InterPro" id="IPR051811">
    <property type="entry name" value="Cytochrome_c550/c551-like"/>
</dbReference>
<dbReference type="AlphaFoldDB" id="A0A3S0ARN6"/>
<reference evidence="9 10" key="1">
    <citation type="submission" date="2018-12" db="EMBL/GenBank/DDBJ databases">
        <title>Bacillus ochoae sp. nov., Paenibacillus whitsoniae sp. nov., Paenibacillus spiritus sp. nov. Isolated from the Mars Exploration Rover during spacecraft assembly.</title>
        <authorList>
            <person name="Seuylemezian A."/>
            <person name="Vaishampayan P."/>
        </authorList>
    </citation>
    <scope>NUCLEOTIDE SEQUENCE [LARGE SCALE GENOMIC DNA]</scope>
    <source>
        <strain evidence="9 10">MER 54</strain>
    </source>
</reference>
<name>A0A3S0ARN6_9BACL</name>
<feature type="binding site" description="axial binding residue" evidence="7">
    <location>
        <position position="98"/>
    </location>
    <ligand>
        <name>heme c</name>
        <dbReference type="ChEBI" id="CHEBI:61717"/>
    </ligand>
    <ligandPart>
        <name>Fe</name>
        <dbReference type="ChEBI" id="CHEBI:18248"/>
    </ligandPart>
</feature>
<accession>A0A3S0ARN6</accession>
<gene>
    <name evidence="9" type="ORF">EJQ19_04500</name>
</gene>
<dbReference type="InterPro" id="IPR036909">
    <property type="entry name" value="Cyt_c-like_dom_sf"/>
</dbReference>
<dbReference type="EMBL" id="RXHU01000014">
    <property type="protein sequence ID" value="RTE10999.1"/>
    <property type="molecule type" value="Genomic_DNA"/>
</dbReference>
<dbReference type="GO" id="GO:0009055">
    <property type="term" value="F:electron transfer activity"/>
    <property type="evidence" value="ECO:0007669"/>
    <property type="project" value="InterPro"/>
</dbReference>
<dbReference type="OrthoDB" id="7933886at2"/>
<feature type="domain" description="Cytochrome c" evidence="8">
    <location>
        <begin position="46"/>
        <end position="121"/>
    </location>
</feature>
<evidence type="ECO:0000256" key="7">
    <source>
        <dbReference type="PIRSR" id="PIRSR000025-2"/>
    </source>
</evidence>
<dbReference type="GO" id="GO:0020037">
    <property type="term" value="F:heme binding"/>
    <property type="evidence" value="ECO:0007669"/>
    <property type="project" value="InterPro"/>
</dbReference>
<dbReference type="PIRSF" id="PIRSF000025">
    <property type="entry name" value="Cytc_Bsub_c550"/>
    <property type="match status" value="1"/>
</dbReference>
<evidence type="ECO:0000256" key="1">
    <source>
        <dbReference type="ARBA" id="ARBA00022448"/>
    </source>
</evidence>
<dbReference type="PANTHER" id="PTHR37823">
    <property type="entry name" value="CYTOCHROME C-553-LIKE"/>
    <property type="match status" value="1"/>
</dbReference>
<evidence type="ECO:0000259" key="8">
    <source>
        <dbReference type="PROSITE" id="PS51007"/>
    </source>
</evidence>
<keyword evidence="3 7" id="KW-0479">Metal-binding</keyword>
<evidence type="ECO:0000256" key="4">
    <source>
        <dbReference type="ARBA" id="ARBA00022982"/>
    </source>
</evidence>
<evidence type="ECO:0000256" key="2">
    <source>
        <dbReference type="ARBA" id="ARBA00022617"/>
    </source>
</evidence>
<dbReference type="InterPro" id="IPR009056">
    <property type="entry name" value="Cyt_c-like_dom"/>
</dbReference>
<evidence type="ECO:0000256" key="3">
    <source>
        <dbReference type="ARBA" id="ARBA00022723"/>
    </source>
</evidence>
<dbReference type="RefSeq" id="WP_126139999.1">
    <property type="nucleotide sequence ID" value="NZ_RXHU01000014.1"/>
</dbReference>
<dbReference type="PROSITE" id="PS51007">
    <property type="entry name" value="CYTC"/>
    <property type="match status" value="1"/>
</dbReference>
<dbReference type="Pfam" id="PF13442">
    <property type="entry name" value="Cytochrome_CBB3"/>
    <property type="match status" value="1"/>
</dbReference>
<dbReference type="GO" id="GO:0005506">
    <property type="term" value="F:iron ion binding"/>
    <property type="evidence" value="ECO:0007669"/>
    <property type="project" value="InterPro"/>
</dbReference>
<keyword evidence="4" id="KW-0249">Electron transport</keyword>
<evidence type="ECO:0000256" key="5">
    <source>
        <dbReference type="ARBA" id="ARBA00023004"/>
    </source>
</evidence>
<evidence type="ECO:0000313" key="10">
    <source>
        <dbReference type="Proteomes" id="UP000276128"/>
    </source>
</evidence>
<feature type="binding site" description="axial binding residue" evidence="7">
    <location>
        <position position="63"/>
    </location>
    <ligand>
        <name>heme c</name>
        <dbReference type="ChEBI" id="CHEBI:61717"/>
    </ligand>
    <ligandPart>
        <name>Fe</name>
        <dbReference type="ChEBI" id="CHEBI:18248"/>
    </ligandPart>
</feature>
<dbReference type="InterPro" id="IPR012218">
    <property type="entry name" value="Cyt_c_BACSU-c550-type"/>
</dbReference>
<organism evidence="9 10">
    <name type="scientific">Paenibacillus whitsoniae</name>
    <dbReference type="NCBI Taxonomy" id="2496558"/>
    <lineage>
        <taxon>Bacteria</taxon>
        <taxon>Bacillati</taxon>
        <taxon>Bacillota</taxon>
        <taxon>Bacilli</taxon>
        <taxon>Bacillales</taxon>
        <taxon>Paenibacillaceae</taxon>
        <taxon>Paenibacillus</taxon>
    </lineage>
</organism>
<feature type="binding site" description="covalent" evidence="6">
    <location>
        <position position="62"/>
    </location>
    <ligand>
        <name>heme c</name>
        <dbReference type="ChEBI" id="CHEBI:61717"/>
    </ligand>
</feature>
<evidence type="ECO:0000313" key="9">
    <source>
        <dbReference type="EMBL" id="RTE10999.1"/>
    </source>
</evidence>
<protein>
    <submittedName>
        <fullName evidence="9">Cytochrome c</fullName>
    </submittedName>
</protein>
<dbReference type="Proteomes" id="UP000276128">
    <property type="component" value="Unassembled WGS sequence"/>
</dbReference>
<sequence length="121" mass="13209">MKKWGFFALFCFAFALGLGILWERASTHQSDVQQSVNANKMPEGTLDAGAAQTTFKQNCMSCHGAELGGGAGPNLQKVGTKLTDEQIYKKVLSGGGMMPAFKDRLKEDEVANLARWLETHK</sequence>
<dbReference type="PANTHER" id="PTHR37823:SF4">
    <property type="entry name" value="MENAQUINOL-CYTOCHROME C REDUCTASE CYTOCHROME B_C SUBUNIT"/>
    <property type="match status" value="1"/>
</dbReference>
<comment type="PTM">
    <text evidence="6">Binds 1 heme c group covalently per subunit.</text>
</comment>
<proteinExistence type="predicted"/>
<keyword evidence="10" id="KW-1185">Reference proteome</keyword>
<dbReference type="PRINTS" id="PR00605">
    <property type="entry name" value="CYTCHROMECIC"/>
</dbReference>
<dbReference type="SUPFAM" id="SSF46626">
    <property type="entry name" value="Cytochrome c"/>
    <property type="match status" value="1"/>
</dbReference>